<accession>A0ABU6G840</accession>
<keyword evidence="7" id="KW-1185">Reference proteome</keyword>
<evidence type="ECO:0000313" key="7">
    <source>
        <dbReference type="Proteomes" id="UP001338137"/>
    </source>
</evidence>
<dbReference type="SMART" id="SM00342">
    <property type="entry name" value="HTH_ARAC"/>
    <property type="match status" value="1"/>
</dbReference>
<dbReference type="PANTHER" id="PTHR43280">
    <property type="entry name" value="ARAC-FAMILY TRANSCRIPTIONAL REGULATOR"/>
    <property type="match status" value="1"/>
</dbReference>
<dbReference type="PROSITE" id="PS00041">
    <property type="entry name" value="HTH_ARAC_FAMILY_1"/>
    <property type="match status" value="1"/>
</dbReference>
<feature type="domain" description="Fe/B12 periplasmic-binding" evidence="5">
    <location>
        <begin position="275"/>
        <end position="538"/>
    </location>
</feature>
<dbReference type="PRINTS" id="PR00032">
    <property type="entry name" value="HTHARAC"/>
</dbReference>
<dbReference type="Pfam" id="PF01497">
    <property type="entry name" value="Peripla_BP_2"/>
    <property type="match status" value="1"/>
</dbReference>
<evidence type="ECO:0000259" key="5">
    <source>
        <dbReference type="PROSITE" id="PS50983"/>
    </source>
</evidence>
<dbReference type="InterPro" id="IPR020449">
    <property type="entry name" value="Tscrpt_reg_AraC-type_HTH"/>
</dbReference>
<keyword evidence="1" id="KW-0805">Transcription regulation</keyword>
<dbReference type="Gene3D" id="3.40.50.1980">
    <property type="entry name" value="Nitrogenase molybdenum iron protein domain"/>
    <property type="match status" value="2"/>
</dbReference>
<keyword evidence="2" id="KW-0238">DNA-binding</keyword>
<evidence type="ECO:0000256" key="3">
    <source>
        <dbReference type="ARBA" id="ARBA00023163"/>
    </source>
</evidence>
<dbReference type="PROSITE" id="PS01124">
    <property type="entry name" value="HTH_ARAC_FAMILY_2"/>
    <property type="match status" value="1"/>
</dbReference>
<evidence type="ECO:0000256" key="1">
    <source>
        <dbReference type="ARBA" id="ARBA00023015"/>
    </source>
</evidence>
<evidence type="ECO:0000313" key="6">
    <source>
        <dbReference type="EMBL" id="MEC0228909.1"/>
    </source>
</evidence>
<dbReference type="PANTHER" id="PTHR43280:SF28">
    <property type="entry name" value="HTH-TYPE TRANSCRIPTIONAL ACTIVATOR RHAS"/>
    <property type="match status" value="1"/>
</dbReference>
<evidence type="ECO:0000256" key="2">
    <source>
        <dbReference type="ARBA" id="ARBA00023125"/>
    </source>
</evidence>
<gene>
    <name evidence="6" type="ORF">P4I72_17410</name>
</gene>
<protein>
    <submittedName>
        <fullName evidence="6">AraC family transcriptional regulator</fullName>
    </submittedName>
</protein>
<dbReference type="InterPro" id="IPR018062">
    <property type="entry name" value="HTH_AraC-typ_CS"/>
</dbReference>
<dbReference type="EMBL" id="JARLKY010000042">
    <property type="protein sequence ID" value="MEC0228909.1"/>
    <property type="molecule type" value="Genomic_DNA"/>
</dbReference>
<dbReference type="InterPro" id="IPR018060">
    <property type="entry name" value="HTH_AraC"/>
</dbReference>
<reference evidence="6 7" key="1">
    <citation type="submission" date="2023-03" db="EMBL/GenBank/DDBJ databases">
        <title>Bacillus Genome Sequencing.</title>
        <authorList>
            <person name="Dunlap C."/>
        </authorList>
    </citation>
    <scope>NUCLEOTIDE SEQUENCE [LARGE SCALE GENOMIC DNA]</scope>
    <source>
        <strain evidence="6 7">BD-533</strain>
    </source>
</reference>
<dbReference type="Proteomes" id="UP001338137">
    <property type="component" value="Unassembled WGS sequence"/>
</dbReference>
<dbReference type="Pfam" id="PF12833">
    <property type="entry name" value="HTH_18"/>
    <property type="match status" value="1"/>
</dbReference>
<dbReference type="SUPFAM" id="SSF46689">
    <property type="entry name" value="Homeodomain-like"/>
    <property type="match status" value="2"/>
</dbReference>
<comment type="caution">
    <text evidence="6">The sequence shown here is derived from an EMBL/GenBank/DDBJ whole genome shotgun (WGS) entry which is preliminary data.</text>
</comment>
<keyword evidence="3" id="KW-0804">Transcription</keyword>
<dbReference type="Gene3D" id="1.10.10.60">
    <property type="entry name" value="Homeodomain-like"/>
    <property type="match status" value="2"/>
</dbReference>
<evidence type="ECO:0000259" key="4">
    <source>
        <dbReference type="PROSITE" id="PS01124"/>
    </source>
</evidence>
<sequence>MPTALSIDMSTNKDMLAVMDDLWVKVRSAHWLHQGYMAPQLISSYYLIVVKQAEGLLTLDLATYRLQQDVVYVASPGQTIGICEENGKKPEVYIIEFDVHLDGRGNALFPLSGEISIHIENAMLMLCEQLCNCCRSESAMERFRGQSLFQELLYWIMNHLRQQTRPDSRAAMDRTKAYIDNHYREGLTIEQLARMAEISPKYYVNLFKKTYGKTAIDYLTEVRVNMAKQLMVQSDVRLREIAFQVGYNDEFYFSRMFKKEVGVSPTIYLKNRRLRIAAYSAPILGQLLALKIVPYAAPLHPKWTSYYYSKYRTDIPLHLSGYRYNEDWEIKVEALAQSQVDCIICTDQLHPLEKERLERIAPVHIIPLYETTWREQLLLTAQIVGASDEAESWLSSYNRNVKHVRERLHDKLKQEKLLVISQFKDSYHIFPTRGMCEVVYEDLQMHAPPRSGSYHEGQGFNLEELASFEADHILLNICQETETLHHWDRVQSSELWQNLEAVRKNKVHLISSDPWREYSAYASERMIIDLNAQLCGNRT</sequence>
<feature type="domain" description="HTH araC/xylS-type" evidence="4">
    <location>
        <begin position="173"/>
        <end position="271"/>
    </location>
</feature>
<dbReference type="InterPro" id="IPR002491">
    <property type="entry name" value="ABC_transptr_periplasmic_BD"/>
</dbReference>
<organism evidence="6 7">
    <name type="scientific">Paenibacillus alba</name>
    <dbReference type="NCBI Taxonomy" id="1197127"/>
    <lineage>
        <taxon>Bacteria</taxon>
        <taxon>Bacillati</taxon>
        <taxon>Bacillota</taxon>
        <taxon>Bacilli</taxon>
        <taxon>Bacillales</taxon>
        <taxon>Paenibacillaceae</taxon>
        <taxon>Paenibacillus</taxon>
    </lineage>
</organism>
<dbReference type="SUPFAM" id="SSF53807">
    <property type="entry name" value="Helical backbone' metal receptor"/>
    <property type="match status" value="1"/>
</dbReference>
<dbReference type="PROSITE" id="PS50983">
    <property type="entry name" value="FE_B12_PBP"/>
    <property type="match status" value="1"/>
</dbReference>
<dbReference type="InterPro" id="IPR009057">
    <property type="entry name" value="Homeodomain-like_sf"/>
</dbReference>
<dbReference type="RefSeq" id="WP_326073066.1">
    <property type="nucleotide sequence ID" value="NZ_JARLKY010000042.1"/>
</dbReference>
<proteinExistence type="predicted"/>
<name>A0ABU6G840_9BACL</name>